<organism evidence="1 2">
    <name type="scientific">Morella rubra</name>
    <name type="common">Chinese bayberry</name>
    <dbReference type="NCBI Taxonomy" id="262757"/>
    <lineage>
        <taxon>Eukaryota</taxon>
        <taxon>Viridiplantae</taxon>
        <taxon>Streptophyta</taxon>
        <taxon>Embryophyta</taxon>
        <taxon>Tracheophyta</taxon>
        <taxon>Spermatophyta</taxon>
        <taxon>Magnoliopsida</taxon>
        <taxon>eudicotyledons</taxon>
        <taxon>Gunneridae</taxon>
        <taxon>Pentapetalae</taxon>
        <taxon>rosids</taxon>
        <taxon>fabids</taxon>
        <taxon>Fagales</taxon>
        <taxon>Myricaceae</taxon>
        <taxon>Morella</taxon>
    </lineage>
</organism>
<comment type="caution">
    <text evidence="1">The sequence shown here is derived from an EMBL/GenBank/DDBJ whole genome shotgun (WGS) entry which is preliminary data.</text>
</comment>
<keyword evidence="2" id="KW-1185">Reference proteome</keyword>
<protein>
    <recommendedName>
        <fullName evidence="3">DUF674 domain-containing protein</fullName>
    </recommendedName>
</protein>
<evidence type="ECO:0000313" key="2">
    <source>
        <dbReference type="Proteomes" id="UP000516437"/>
    </source>
</evidence>
<accession>A0A6A1W576</accession>
<sequence>MAATKISIKLIVDKKANKVILAEAGKEFVDFLFHFLSLPIGAVIGLLSSRTIFGCIGNLYKSVEEFDVAHLHGNQHRDVLLNPRVPTTASTSLPLLLHSNHPKLYTCYYCKAGYVSDTYNSACPSCGKAMSLEVKSTAANPEKTGYLKGSVPFIVTDDLSVTPLSTMACAAVLNKCNIKEFDVLEESMVDFGMNEGLQLLRESLQQSKEILTSVFLVKEESKDVPVPTE</sequence>
<dbReference type="OrthoDB" id="2014278at2759"/>
<evidence type="ECO:0008006" key="3">
    <source>
        <dbReference type="Google" id="ProtNLM"/>
    </source>
</evidence>
<dbReference type="EMBL" id="RXIC02000021">
    <property type="protein sequence ID" value="KAB1217960.1"/>
    <property type="molecule type" value="Genomic_DNA"/>
</dbReference>
<dbReference type="AlphaFoldDB" id="A0A6A1W576"/>
<dbReference type="InterPro" id="IPR007750">
    <property type="entry name" value="DUF674"/>
</dbReference>
<reference evidence="1 2" key="1">
    <citation type="journal article" date="2019" name="Plant Biotechnol. J.">
        <title>The red bayberry genome and genetic basis of sex determination.</title>
        <authorList>
            <person name="Jia H.M."/>
            <person name="Jia H.J."/>
            <person name="Cai Q.L."/>
            <person name="Wang Y."/>
            <person name="Zhao H.B."/>
            <person name="Yang W.F."/>
            <person name="Wang G.Y."/>
            <person name="Li Y.H."/>
            <person name="Zhan D.L."/>
            <person name="Shen Y.T."/>
            <person name="Niu Q.F."/>
            <person name="Chang L."/>
            <person name="Qiu J."/>
            <person name="Zhao L."/>
            <person name="Xie H.B."/>
            <person name="Fu W.Y."/>
            <person name="Jin J."/>
            <person name="Li X.W."/>
            <person name="Jiao Y."/>
            <person name="Zhou C.C."/>
            <person name="Tu T."/>
            <person name="Chai C.Y."/>
            <person name="Gao J.L."/>
            <person name="Fan L.J."/>
            <person name="van de Weg E."/>
            <person name="Wang J.Y."/>
            <person name="Gao Z.S."/>
        </authorList>
    </citation>
    <scope>NUCLEOTIDE SEQUENCE [LARGE SCALE GENOMIC DNA]</scope>
    <source>
        <tissue evidence="1">Leaves</tissue>
    </source>
</reference>
<evidence type="ECO:0000313" key="1">
    <source>
        <dbReference type="EMBL" id="KAB1217960.1"/>
    </source>
</evidence>
<dbReference type="PANTHER" id="PTHR33103">
    <property type="entry name" value="OS01G0153900 PROTEIN"/>
    <property type="match status" value="1"/>
</dbReference>
<name>A0A6A1W576_9ROSI</name>
<dbReference type="Proteomes" id="UP000516437">
    <property type="component" value="Chromosome 3"/>
</dbReference>
<dbReference type="Pfam" id="PF05056">
    <property type="entry name" value="DUF674"/>
    <property type="match status" value="1"/>
</dbReference>
<gene>
    <name evidence="1" type="ORF">CJ030_MR3G014630</name>
</gene>
<dbReference type="PANTHER" id="PTHR33103:SF19">
    <property type="entry name" value="OS09G0544700 PROTEIN"/>
    <property type="match status" value="1"/>
</dbReference>
<proteinExistence type="predicted"/>